<protein>
    <submittedName>
        <fullName evidence="1">Uncharacterized protein</fullName>
    </submittedName>
</protein>
<proteinExistence type="predicted"/>
<gene>
    <name evidence="1" type="ORF">AAM4_1437</name>
</gene>
<accession>A0A1L7RJV1</accession>
<evidence type="ECO:0000313" key="1">
    <source>
        <dbReference type="EMBL" id="CED91269.1"/>
    </source>
</evidence>
<sequence length="39" mass="4403">MTKTTTLSLAQQLLLIEAVNEMAFHVCDRIAVIGHTYNR</sequence>
<dbReference type="AlphaFoldDB" id="A0A1L7RJV1"/>
<name>A0A1L7RJV1_9ACTO</name>
<organism evidence="1">
    <name type="scientific">Actinomyces succiniciruminis</name>
    <dbReference type="NCBI Taxonomy" id="1522002"/>
    <lineage>
        <taxon>Bacteria</taxon>
        <taxon>Bacillati</taxon>
        <taxon>Actinomycetota</taxon>
        <taxon>Actinomycetes</taxon>
        <taxon>Actinomycetales</taxon>
        <taxon>Actinomycetaceae</taxon>
        <taxon>Actinomyces</taxon>
    </lineage>
</organism>
<dbReference type="EMBL" id="LK995499">
    <property type="protein sequence ID" value="CED91269.1"/>
    <property type="molecule type" value="Genomic_DNA"/>
</dbReference>
<reference evidence="1" key="1">
    <citation type="submission" date="2014-07" db="EMBL/GenBank/DDBJ databases">
        <authorList>
            <person name="Zhang J.E."/>
            <person name="Yang H."/>
            <person name="Guo J."/>
            <person name="Deng Z."/>
            <person name="Luo H."/>
            <person name="Luo M."/>
            <person name="Zhao B."/>
        </authorList>
    </citation>
    <scope>NUCLEOTIDE SEQUENCE</scope>
    <source>
        <strain evidence="1">AM4</strain>
    </source>
</reference>